<dbReference type="AlphaFoldDB" id="A0ABD4TIU0"/>
<name>A0ABD4TIU0_9EURY</name>
<evidence type="ECO:0000313" key="3">
    <source>
        <dbReference type="Proteomes" id="UP001524383"/>
    </source>
</evidence>
<reference evidence="2 3" key="1">
    <citation type="submission" date="2019-08" db="EMBL/GenBank/DDBJ databases">
        <authorList>
            <person name="Chen S.-C."/>
            <person name="Lai M.-C."/>
            <person name="You Y.-T."/>
        </authorList>
    </citation>
    <scope>NUCLEOTIDE SEQUENCE [LARGE SCALE GENOMIC DNA]</scope>
    <source>
        <strain evidence="2 3">P2F9704a</strain>
    </source>
</reference>
<proteinExistence type="predicted"/>
<keyword evidence="1" id="KW-1133">Transmembrane helix</keyword>
<comment type="caution">
    <text evidence="2">The sequence shown here is derived from an EMBL/GenBank/DDBJ whole genome shotgun (WGS) entry which is preliminary data.</text>
</comment>
<dbReference type="EMBL" id="VOTZ01000002">
    <property type="protein sequence ID" value="MCQ1537678.1"/>
    <property type="molecule type" value="Genomic_DNA"/>
</dbReference>
<accession>A0ABD4TIU0</accession>
<keyword evidence="1" id="KW-0472">Membrane</keyword>
<gene>
    <name evidence="2" type="ORF">FTO68_01555</name>
</gene>
<evidence type="ECO:0000313" key="2">
    <source>
        <dbReference type="EMBL" id="MCQ1537678.1"/>
    </source>
</evidence>
<dbReference type="RefSeq" id="WP_255331586.1">
    <property type="nucleotide sequence ID" value="NZ_VOTZ01000002.1"/>
</dbReference>
<keyword evidence="1" id="KW-0812">Transmembrane</keyword>
<dbReference type="Proteomes" id="UP001524383">
    <property type="component" value="Unassembled WGS sequence"/>
</dbReference>
<evidence type="ECO:0000256" key="1">
    <source>
        <dbReference type="SAM" id="Phobius"/>
    </source>
</evidence>
<feature type="transmembrane region" description="Helical" evidence="1">
    <location>
        <begin position="33"/>
        <end position="55"/>
    </location>
</feature>
<sequence length="67" mass="7053">MKKRYVQLIAIISGILLIILSGAGHQAIVSLPVAAVLSIILAPVFLISVGLLFSAEITDGDIPFMGY</sequence>
<organism evidence="2 3">
    <name type="scientific">Methanocalculus taiwanensis</name>
    <dbReference type="NCBI Taxonomy" id="106207"/>
    <lineage>
        <taxon>Archaea</taxon>
        <taxon>Methanobacteriati</taxon>
        <taxon>Methanobacteriota</taxon>
        <taxon>Stenosarchaea group</taxon>
        <taxon>Methanomicrobia</taxon>
        <taxon>Methanomicrobiales</taxon>
        <taxon>Methanocalculaceae</taxon>
        <taxon>Methanocalculus</taxon>
    </lineage>
</organism>
<protein>
    <submittedName>
        <fullName evidence="2">Uncharacterized protein</fullName>
    </submittedName>
</protein>
<keyword evidence="3" id="KW-1185">Reference proteome</keyword>